<reference evidence="1 2" key="1">
    <citation type="journal article" date="2015" name="Proc. Natl. Acad. Sci. U.S.A.">
        <title>The resurrection genome of Boea hygrometrica: A blueprint for survival of dehydration.</title>
        <authorList>
            <person name="Xiao L."/>
            <person name="Yang G."/>
            <person name="Zhang L."/>
            <person name="Yang X."/>
            <person name="Zhao S."/>
            <person name="Ji Z."/>
            <person name="Zhou Q."/>
            <person name="Hu M."/>
            <person name="Wang Y."/>
            <person name="Chen M."/>
            <person name="Xu Y."/>
            <person name="Jin H."/>
            <person name="Xiao X."/>
            <person name="Hu G."/>
            <person name="Bao F."/>
            <person name="Hu Y."/>
            <person name="Wan P."/>
            <person name="Li L."/>
            <person name="Deng X."/>
            <person name="Kuang T."/>
            <person name="Xiang C."/>
            <person name="Zhu J.K."/>
            <person name="Oliver M.J."/>
            <person name="He Y."/>
        </authorList>
    </citation>
    <scope>NUCLEOTIDE SEQUENCE [LARGE SCALE GENOMIC DNA]</scope>
    <source>
        <strain evidence="2">cv. XS01</strain>
    </source>
</reference>
<protein>
    <submittedName>
        <fullName evidence="1">Uncharacterized protein</fullName>
    </submittedName>
</protein>
<keyword evidence="2" id="KW-1185">Reference proteome</keyword>
<proteinExistence type="predicted"/>
<dbReference type="EMBL" id="KV007767">
    <property type="protein sequence ID" value="KZV30969.1"/>
    <property type="molecule type" value="Genomic_DNA"/>
</dbReference>
<organism evidence="1 2">
    <name type="scientific">Dorcoceras hygrometricum</name>
    <dbReference type="NCBI Taxonomy" id="472368"/>
    <lineage>
        <taxon>Eukaryota</taxon>
        <taxon>Viridiplantae</taxon>
        <taxon>Streptophyta</taxon>
        <taxon>Embryophyta</taxon>
        <taxon>Tracheophyta</taxon>
        <taxon>Spermatophyta</taxon>
        <taxon>Magnoliopsida</taxon>
        <taxon>eudicotyledons</taxon>
        <taxon>Gunneridae</taxon>
        <taxon>Pentapetalae</taxon>
        <taxon>asterids</taxon>
        <taxon>lamiids</taxon>
        <taxon>Lamiales</taxon>
        <taxon>Gesneriaceae</taxon>
        <taxon>Didymocarpoideae</taxon>
        <taxon>Trichosporeae</taxon>
        <taxon>Loxocarpinae</taxon>
        <taxon>Dorcoceras</taxon>
    </lineage>
</organism>
<evidence type="ECO:0000313" key="2">
    <source>
        <dbReference type="Proteomes" id="UP000250235"/>
    </source>
</evidence>
<accession>A0A2Z7BC40</accession>
<gene>
    <name evidence="1" type="ORF">F511_30744</name>
</gene>
<dbReference type="AlphaFoldDB" id="A0A2Z7BC40"/>
<name>A0A2Z7BC40_9LAMI</name>
<dbReference type="Proteomes" id="UP000250235">
    <property type="component" value="Unassembled WGS sequence"/>
</dbReference>
<evidence type="ECO:0000313" key="1">
    <source>
        <dbReference type="EMBL" id="KZV30969.1"/>
    </source>
</evidence>
<sequence>MRESHSSCQQQMQARIQEIEGTVQEQALTIYALTDENTSLLHAIQDLQGGGAIPFEDEPEEYPKGDPEEFELGEVVECGNDAP</sequence>